<protein>
    <submittedName>
        <fullName evidence="2">Uncharacterized protein</fullName>
    </submittedName>
</protein>
<evidence type="ECO:0000256" key="1">
    <source>
        <dbReference type="SAM" id="SignalP"/>
    </source>
</evidence>
<keyword evidence="3" id="KW-1185">Reference proteome</keyword>
<name>V2TRF2_9GAMM</name>
<dbReference type="RefSeq" id="WP_023272208.1">
    <property type="nucleotide sequence ID" value="NZ_KI530712.1"/>
</dbReference>
<feature type="signal peptide" evidence="1">
    <location>
        <begin position="1"/>
        <end position="25"/>
    </location>
</feature>
<dbReference type="PATRIC" id="fig|1392540.3.peg.597"/>
<feature type="chain" id="PRO_5004709891" evidence="1">
    <location>
        <begin position="26"/>
        <end position="309"/>
    </location>
</feature>
<gene>
    <name evidence="2" type="ORF">P256_00607</name>
</gene>
<evidence type="ECO:0000313" key="2">
    <source>
        <dbReference type="EMBL" id="ESK40167.1"/>
    </source>
</evidence>
<accession>V2TRF2</accession>
<proteinExistence type="predicted"/>
<sequence length="309" mass="34786">MHMHSVKKTILSLCLALGMGQVSHAGESLFGFAYTLDTQPKGTFEFEQRFDVTHGQRTGTYNLGLYRSEIEYGLTDDLQVAGYLNAYSIQAKKNYLNSDMCDGHTDSEPCTAGFGVPTSAHDNDSYNKFKIDGGSLELIWRILNPVTSPVGVGLYLEPTLGQLEDSLEMRLLLQSNFLDDRLILTLNFLYEPEKEKYDDAGTIRNSMGDILYGASYRFAPNWSAGIEGRYHTDHDGYFWNTHTQTAHFLGPTVHYASEKWWATATWRYQLEGKCYADGTADCSVRTGYDKVSDNHGKNQFVLKFGFPFG</sequence>
<dbReference type="eggNOG" id="ENOG502ZA05">
    <property type="taxonomic scope" value="Bacteria"/>
</dbReference>
<dbReference type="HOGENOM" id="CLU_930451_0_0_6"/>
<dbReference type="Pfam" id="PF20367">
    <property type="entry name" value="DUF6662"/>
    <property type="match status" value="1"/>
</dbReference>
<dbReference type="STRING" id="1392540.P256_00607"/>
<evidence type="ECO:0000313" key="3">
    <source>
        <dbReference type="Proteomes" id="UP000023785"/>
    </source>
</evidence>
<comment type="caution">
    <text evidence="2">The sequence shown here is derived from an EMBL/GenBank/DDBJ whole genome shotgun (WGS) entry which is preliminary data.</text>
</comment>
<dbReference type="AlphaFoldDB" id="V2TRF2"/>
<dbReference type="Proteomes" id="UP000023785">
    <property type="component" value="Unassembled WGS sequence"/>
</dbReference>
<dbReference type="InterPro" id="IPR046603">
    <property type="entry name" value="DUF6662"/>
</dbReference>
<keyword evidence="1" id="KW-0732">Signal</keyword>
<dbReference type="EMBL" id="AYER01000003">
    <property type="protein sequence ID" value="ESK40167.1"/>
    <property type="molecule type" value="Genomic_DNA"/>
</dbReference>
<organism evidence="2 3">
    <name type="scientific">Acinetobacter nectaris CIP 110549</name>
    <dbReference type="NCBI Taxonomy" id="1392540"/>
    <lineage>
        <taxon>Bacteria</taxon>
        <taxon>Pseudomonadati</taxon>
        <taxon>Pseudomonadota</taxon>
        <taxon>Gammaproteobacteria</taxon>
        <taxon>Moraxellales</taxon>
        <taxon>Moraxellaceae</taxon>
        <taxon>Acinetobacter</taxon>
    </lineage>
</organism>
<reference evidence="2 3" key="1">
    <citation type="submission" date="2013-10" db="EMBL/GenBank/DDBJ databases">
        <title>The Genome Sequence of Acinetobacter nectaris CIP 110549.</title>
        <authorList>
            <consortium name="The Broad Institute Genomics Platform"/>
            <consortium name="The Broad Institute Genome Sequencing Center for Infectious Disease"/>
            <person name="Cerqueira G."/>
            <person name="Feldgarden M."/>
            <person name="Courvalin P."/>
            <person name="Grillot-Courvalin C."/>
            <person name="Clermont D."/>
            <person name="Rocha E."/>
            <person name="Yoon E.-J."/>
            <person name="Nemec A."/>
            <person name="Young S.K."/>
            <person name="Zeng Q."/>
            <person name="Gargeya S."/>
            <person name="Fitzgerald M."/>
            <person name="Abouelleil A."/>
            <person name="Alvarado L."/>
            <person name="Berlin A.M."/>
            <person name="Chapman S.B."/>
            <person name="Gainer-Dewar J."/>
            <person name="Goldberg J."/>
            <person name="Gnerre S."/>
            <person name="Griggs A."/>
            <person name="Gujja S."/>
            <person name="Hansen M."/>
            <person name="Howarth C."/>
            <person name="Imamovic A."/>
            <person name="Ireland A."/>
            <person name="Larimer J."/>
            <person name="McCowan C."/>
            <person name="Murphy C."/>
            <person name="Pearson M."/>
            <person name="Poon T.W."/>
            <person name="Priest M."/>
            <person name="Roberts A."/>
            <person name="Saif S."/>
            <person name="Shea T."/>
            <person name="Sykes S."/>
            <person name="Wortman J."/>
            <person name="Nusbaum C."/>
            <person name="Birren B."/>
        </authorList>
    </citation>
    <scope>NUCLEOTIDE SEQUENCE [LARGE SCALE GENOMIC DNA]</scope>
    <source>
        <strain evidence="2 3">CIP 110549</strain>
    </source>
</reference>